<keyword evidence="1" id="KW-0175">Coiled coil</keyword>
<reference evidence="2" key="1">
    <citation type="submission" date="2021-06" db="EMBL/GenBank/DDBJ databases">
        <title>Halomicroarcula sp. F24A a new haloarchaeum isolated from saline soil.</title>
        <authorList>
            <person name="Duran-Viseras A."/>
            <person name="Sanchez-Porro C."/>
            <person name="Ventosa A."/>
        </authorList>
    </citation>
    <scope>NUCLEOTIDE SEQUENCE</scope>
    <source>
        <strain evidence="2">F24A</strain>
    </source>
</reference>
<protein>
    <submittedName>
        <fullName evidence="2">PH domain-containing protein</fullName>
    </submittedName>
</protein>
<dbReference type="EMBL" id="RKLQ01000002">
    <property type="protein sequence ID" value="MBX0304823.1"/>
    <property type="molecule type" value="Genomic_DNA"/>
</dbReference>
<evidence type="ECO:0000313" key="3">
    <source>
        <dbReference type="Proteomes" id="UP000783863"/>
    </source>
</evidence>
<gene>
    <name evidence="2" type="ORF">EGD98_14200</name>
</gene>
<evidence type="ECO:0000313" key="2">
    <source>
        <dbReference type="EMBL" id="MBX0304823.1"/>
    </source>
</evidence>
<feature type="coiled-coil region" evidence="1">
    <location>
        <begin position="215"/>
        <end position="242"/>
    </location>
</feature>
<evidence type="ECO:0000256" key="1">
    <source>
        <dbReference type="SAM" id="Coils"/>
    </source>
</evidence>
<dbReference type="RefSeq" id="WP_220589019.1">
    <property type="nucleotide sequence ID" value="NZ_RKLQ01000002.1"/>
</dbReference>
<organism evidence="2 3">
    <name type="scientific">Haloarcula salinisoli</name>
    <dbReference type="NCBI Taxonomy" id="2487746"/>
    <lineage>
        <taxon>Archaea</taxon>
        <taxon>Methanobacteriati</taxon>
        <taxon>Methanobacteriota</taxon>
        <taxon>Stenosarchaea group</taxon>
        <taxon>Halobacteria</taxon>
        <taxon>Halobacteriales</taxon>
        <taxon>Haloarculaceae</taxon>
        <taxon>Haloarcula</taxon>
    </lineage>
</organism>
<dbReference type="AlphaFoldDB" id="A0A8J7YPB4"/>
<sequence>MTDTPTAGPLEPYLHDDERLRHLLTNSRVGVERGDDGARAVRPGDSSGAYLGLTDQRIVVLVVDPVDRNADFVTSHRYTNVADVTVESETLTTRVEFETVYGETYSFTTRESDVEAVATFLSVSCEGSGGPSTDHDELEEHCEALSAYLANGEWEAFDNRVPAAMEAVESRRGDSAGPQLADAGAVATDLHCLVRDRYVLAGREKVVSARRRLEAGELEQSYRDARTAYERFERAREQATQEALATANAIVGLTKADDIADTSLGRLFATGRHRFARATDGSSEARIDDLEAALDIYETVGTLVTGSDVASEQARERAREEAGNAIEALVEARLASAREARQAADWEQTVDNEAVARKMAESARADLDRALELATAYPPGDADAIRERCSQLVSEFGLEER</sequence>
<name>A0A8J7YPB4_9EURY</name>
<keyword evidence="3" id="KW-1185">Reference proteome</keyword>
<comment type="caution">
    <text evidence="2">The sequence shown here is derived from an EMBL/GenBank/DDBJ whole genome shotgun (WGS) entry which is preliminary data.</text>
</comment>
<proteinExistence type="predicted"/>
<dbReference type="Proteomes" id="UP000783863">
    <property type="component" value="Unassembled WGS sequence"/>
</dbReference>
<accession>A0A8J7YPB4</accession>